<evidence type="ECO:0000313" key="2">
    <source>
        <dbReference type="Proteomes" id="UP001178461"/>
    </source>
</evidence>
<protein>
    <submittedName>
        <fullName evidence="1">Uncharacterized protein</fullName>
    </submittedName>
</protein>
<dbReference type="Proteomes" id="UP001178461">
    <property type="component" value="Chromosome 3"/>
</dbReference>
<accession>A0AA35K066</accession>
<evidence type="ECO:0000313" key="1">
    <source>
        <dbReference type="EMBL" id="CAI5769382.1"/>
    </source>
</evidence>
<reference evidence="1" key="1">
    <citation type="submission" date="2022-12" db="EMBL/GenBank/DDBJ databases">
        <authorList>
            <person name="Alioto T."/>
            <person name="Alioto T."/>
            <person name="Gomez Garrido J."/>
        </authorList>
    </citation>
    <scope>NUCLEOTIDE SEQUENCE</scope>
</reference>
<dbReference type="EMBL" id="OX395128">
    <property type="protein sequence ID" value="CAI5769382.1"/>
    <property type="molecule type" value="Genomic_DNA"/>
</dbReference>
<sequence>MAEQHNLQDVTFSYEEGRRKLFLIRAEIDYQKAGELLFPMTRSQTGRKRKEICASEGNSLNIWKNKTIGFNIRAEMQDLRNLATTSTQLALLSTDTTKFLIWLLIHIQLFTSFWPVEFHCSPAGKNILSLISTHALPSVVQASRFPADVRRTRY</sequence>
<gene>
    <name evidence="1" type="ORF">PODLI_1B029903</name>
</gene>
<organism evidence="1 2">
    <name type="scientific">Podarcis lilfordi</name>
    <name type="common">Lilford's wall lizard</name>
    <dbReference type="NCBI Taxonomy" id="74358"/>
    <lineage>
        <taxon>Eukaryota</taxon>
        <taxon>Metazoa</taxon>
        <taxon>Chordata</taxon>
        <taxon>Craniata</taxon>
        <taxon>Vertebrata</taxon>
        <taxon>Euteleostomi</taxon>
        <taxon>Lepidosauria</taxon>
        <taxon>Squamata</taxon>
        <taxon>Bifurcata</taxon>
        <taxon>Unidentata</taxon>
        <taxon>Episquamata</taxon>
        <taxon>Laterata</taxon>
        <taxon>Lacertibaenia</taxon>
        <taxon>Lacertidae</taxon>
        <taxon>Podarcis</taxon>
    </lineage>
</organism>
<proteinExistence type="predicted"/>
<keyword evidence="2" id="KW-1185">Reference proteome</keyword>
<dbReference type="AlphaFoldDB" id="A0AA35K066"/>
<name>A0AA35K066_9SAUR</name>